<name>A0A9P1FZH1_9DINO</name>
<dbReference type="Proteomes" id="UP001152797">
    <property type="component" value="Unassembled WGS sequence"/>
</dbReference>
<comment type="caution">
    <text evidence="1">The sequence shown here is derived from an EMBL/GenBank/DDBJ whole genome shotgun (WGS) entry which is preliminary data.</text>
</comment>
<proteinExistence type="predicted"/>
<dbReference type="AlphaFoldDB" id="A0A9P1FZH1"/>
<reference evidence="2 3" key="2">
    <citation type="submission" date="2024-05" db="EMBL/GenBank/DDBJ databases">
        <authorList>
            <person name="Chen Y."/>
            <person name="Shah S."/>
            <person name="Dougan E. K."/>
            <person name="Thang M."/>
            <person name="Chan C."/>
        </authorList>
    </citation>
    <scope>NUCLEOTIDE SEQUENCE [LARGE SCALE GENOMIC DNA]</scope>
</reference>
<dbReference type="EMBL" id="CAMXCT020001889">
    <property type="protein sequence ID" value="CAL1147251.1"/>
    <property type="molecule type" value="Genomic_DNA"/>
</dbReference>
<evidence type="ECO:0000313" key="1">
    <source>
        <dbReference type="EMBL" id="CAI3993876.1"/>
    </source>
</evidence>
<accession>A0A9P1FZH1</accession>
<organism evidence="1">
    <name type="scientific">Cladocopium goreaui</name>
    <dbReference type="NCBI Taxonomy" id="2562237"/>
    <lineage>
        <taxon>Eukaryota</taxon>
        <taxon>Sar</taxon>
        <taxon>Alveolata</taxon>
        <taxon>Dinophyceae</taxon>
        <taxon>Suessiales</taxon>
        <taxon>Symbiodiniaceae</taxon>
        <taxon>Cladocopium</taxon>
    </lineage>
</organism>
<reference evidence="1" key="1">
    <citation type="submission" date="2022-10" db="EMBL/GenBank/DDBJ databases">
        <authorList>
            <person name="Chen Y."/>
            <person name="Dougan E. K."/>
            <person name="Chan C."/>
            <person name="Rhodes N."/>
            <person name="Thang M."/>
        </authorList>
    </citation>
    <scope>NUCLEOTIDE SEQUENCE</scope>
</reference>
<keyword evidence="3" id="KW-1185">Reference proteome</keyword>
<gene>
    <name evidence="1" type="ORF">C1SCF055_LOCUS20581</name>
</gene>
<dbReference type="EMBL" id="CAMXCT010001889">
    <property type="protein sequence ID" value="CAI3993876.1"/>
    <property type="molecule type" value="Genomic_DNA"/>
</dbReference>
<protein>
    <submittedName>
        <fullName evidence="1">Uncharacterized protein</fullName>
    </submittedName>
</protein>
<evidence type="ECO:0000313" key="2">
    <source>
        <dbReference type="EMBL" id="CAL4781188.1"/>
    </source>
</evidence>
<sequence>MDQLGDLPVNDQVQGAMKAFMNQMLTHMFSPDTDLSKKRAWTQHAFCEARRMSFFWGRQGGKVG</sequence>
<evidence type="ECO:0000313" key="3">
    <source>
        <dbReference type="Proteomes" id="UP001152797"/>
    </source>
</evidence>
<dbReference type="EMBL" id="CAMXCT030001889">
    <property type="protein sequence ID" value="CAL4781188.1"/>
    <property type="molecule type" value="Genomic_DNA"/>
</dbReference>